<feature type="domain" description="HTH crp-type" evidence="5">
    <location>
        <begin position="147"/>
        <end position="213"/>
    </location>
</feature>
<evidence type="ECO:0000259" key="4">
    <source>
        <dbReference type="PROSITE" id="PS50042"/>
    </source>
</evidence>
<dbReference type="Gene3D" id="1.10.10.10">
    <property type="entry name" value="Winged helix-like DNA-binding domain superfamily/Winged helix DNA-binding domain"/>
    <property type="match status" value="1"/>
</dbReference>
<evidence type="ECO:0000313" key="6">
    <source>
        <dbReference type="EMBL" id="PRY36516.1"/>
    </source>
</evidence>
<dbReference type="InterPro" id="IPR036388">
    <property type="entry name" value="WH-like_DNA-bd_sf"/>
</dbReference>
<reference evidence="6 7" key="1">
    <citation type="submission" date="2018-03" db="EMBL/GenBank/DDBJ databases">
        <title>Genomic Encyclopedia of Archaeal and Bacterial Type Strains, Phase II (KMG-II): from individual species to whole genera.</title>
        <authorList>
            <person name="Goeker M."/>
        </authorList>
    </citation>
    <scope>NUCLEOTIDE SEQUENCE [LARGE SCALE GENOMIC DNA]</scope>
    <source>
        <strain evidence="6 7">DSM 28354</strain>
    </source>
</reference>
<proteinExistence type="predicted"/>
<dbReference type="GO" id="GO:0003700">
    <property type="term" value="F:DNA-binding transcription factor activity"/>
    <property type="evidence" value="ECO:0007669"/>
    <property type="project" value="TreeGrafter"/>
</dbReference>
<dbReference type="PROSITE" id="PS51063">
    <property type="entry name" value="HTH_CRP_2"/>
    <property type="match status" value="1"/>
</dbReference>
<dbReference type="CDD" id="cd00038">
    <property type="entry name" value="CAP_ED"/>
    <property type="match status" value="1"/>
</dbReference>
<dbReference type="SMART" id="SM00100">
    <property type="entry name" value="cNMP"/>
    <property type="match status" value="1"/>
</dbReference>
<evidence type="ECO:0000313" key="7">
    <source>
        <dbReference type="Proteomes" id="UP000238375"/>
    </source>
</evidence>
<comment type="caution">
    <text evidence="6">The sequence shown here is derived from an EMBL/GenBank/DDBJ whole genome shotgun (WGS) entry which is preliminary data.</text>
</comment>
<dbReference type="SUPFAM" id="SSF46785">
    <property type="entry name" value="Winged helix' DNA-binding domain"/>
    <property type="match status" value="1"/>
</dbReference>
<sequence>MLPSSNLLPASLTTLFSPALLSEIKAVARPHQFRQGDVLIEPGQPMAYIPIVLSGSIKILRPDGDSEVLLYYLRATDACALSVSSLLTNEQRSIRAIADEPTQVLMIPARQAQEWLGQFADWRQFIFQTYQKRFDDLLDTFDSVAFSQLDERLVAYLNRKAALVGGRHLYLTHDEIARDLNTSREGISRLLKQLERRGQVLLARNKISLLTPV</sequence>
<dbReference type="InterPro" id="IPR050397">
    <property type="entry name" value="Env_Response_Regulators"/>
</dbReference>
<evidence type="ECO:0000259" key="5">
    <source>
        <dbReference type="PROSITE" id="PS51063"/>
    </source>
</evidence>
<keyword evidence="7" id="KW-1185">Reference proteome</keyword>
<dbReference type="GO" id="GO:0003677">
    <property type="term" value="F:DNA binding"/>
    <property type="evidence" value="ECO:0007669"/>
    <property type="project" value="UniProtKB-KW"/>
</dbReference>
<feature type="domain" description="Cyclic nucleotide-binding" evidence="4">
    <location>
        <begin position="12"/>
        <end position="133"/>
    </location>
</feature>
<dbReference type="AlphaFoldDB" id="A0A2T0SSY9"/>
<evidence type="ECO:0000256" key="1">
    <source>
        <dbReference type="ARBA" id="ARBA00023015"/>
    </source>
</evidence>
<dbReference type="OrthoDB" id="9776746at2"/>
<keyword evidence="2" id="KW-0238">DNA-binding</keyword>
<dbReference type="GO" id="GO:0005829">
    <property type="term" value="C:cytosol"/>
    <property type="evidence" value="ECO:0007669"/>
    <property type="project" value="TreeGrafter"/>
</dbReference>
<gene>
    <name evidence="6" type="ORF">CLV58_112107</name>
</gene>
<accession>A0A2T0SSY9</accession>
<dbReference type="PANTHER" id="PTHR24567:SF26">
    <property type="entry name" value="REGULATORY PROTEIN YEIL"/>
    <property type="match status" value="1"/>
</dbReference>
<name>A0A2T0SSY9_9BACT</name>
<dbReference type="Pfam" id="PF13545">
    <property type="entry name" value="HTH_Crp_2"/>
    <property type="match status" value="1"/>
</dbReference>
<dbReference type="Proteomes" id="UP000238375">
    <property type="component" value="Unassembled WGS sequence"/>
</dbReference>
<dbReference type="InterPro" id="IPR012318">
    <property type="entry name" value="HTH_CRP"/>
</dbReference>
<organism evidence="6 7">
    <name type="scientific">Spirosoma oryzae</name>
    <dbReference type="NCBI Taxonomy" id="1469603"/>
    <lineage>
        <taxon>Bacteria</taxon>
        <taxon>Pseudomonadati</taxon>
        <taxon>Bacteroidota</taxon>
        <taxon>Cytophagia</taxon>
        <taxon>Cytophagales</taxon>
        <taxon>Cytophagaceae</taxon>
        <taxon>Spirosoma</taxon>
    </lineage>
</organism>
<dbReference type="PROSITE" id="PS50042">
    <property type="entry name" value="CNMP_BINDING_3"/>
    <property type="match status" value="1"/>
</dbReference>
<dbReference type="InterPro" id="IPR000595">
    <property type="entry name" value="cNMP-bd_dom"/>
</dbReference>
<dbReference type="InterPro" id="IPR036390">
    <property type="entry name" value="WH_DNA-bd_sf"/>
</dbReference>
<evidence type="ECO:0000256" key="3">
    <source>
        <dbReference type="ARBA" id="ARBA00023163"/>
    </source>
</evidence>
<keyword evidence="3" id="KW-0804">Transcription</keyword>
<dbReference type="SUPFAM" id="SSF51206">
    <property type="entry name" value="cAMP-binding domain-like"/>
    <property type="match status" value="1"/>
</dbReference>
<evidence type="ECO:0000256" key="2">
    <source>
        <dbReference type="ARBA" id="ARBA00023125"/>
    </source>
</evidence>
<dbReference type="InterPro" id="IPR014710">
    <property type="entry name" value="RmlC-like_jellyroll"/>
</dbReference>
<dbReference type="Pfam" id="PF00027">
    <property type="entry name" value="cNMP_binding"/>
    <property type="match status" value="1"/>
</dbReference>
<keyword evidence="1" id="KW-0805">Transcription regulation</keyword>
<dbReference type="EMBL" id="PVTE01000012">
    <property type="protein sequence ID" value="PRY36516.1"/>
    <property type="molecule type" value="Genomic_DNA"/>
</dbReference>
<dbReference type="Gene3D" id="2.60.120.10">
    <property type="entry name" value="Jelly Rolls"/>
    <property type="match status" value="1"/>
</dbReference>
<protein>
    <submittedName>
        <fullName evidence="6">CRP/FNR family transcriptional regulator</fullName>
    </submittedName>
</protein>
<dbReference type="InterPro" id="IPR018490">
    <property type="entry name" value="cNMP-bd_dom_sf"/>
</dbReference>
<dbReference type="PANTHER" id="PTHR24567">
    <property type="entry name" value="CRP FAMILY TRANSCRIPTIONAL REGULATORY PROTEIN"/>
    <property type="match status" value="1"/>
</dbReference>